<organism evidence="1 2">
    <name type="scientific">Candidatus Gottesmanbacteria bacterium GW2011_GWA2_44_17</name>
    <dbReference type="NCBI Taxonomy" id="1618444"/>
    <lineage>
        <taxon>Bacteria</taxon>
        <taxon>Candidatus Gottesmaniibacteriota</taxon>
    </lineage>
</organism>
<sequence>MQSKETRAINVGYIEKKGKTIKFIPGRLNLGQTREEDTAEATVQSLRLPQVKKILSSYDPDDISTVTLLRETIACQLPLALFKAGIARHHGDCFIGANHIKKAHSITTSYAYENIEGLNPHGLWIIADSVAAGRNLLSTLGSLLTKFRPEELLFLVPIGNRWGINRLSALVKKKKIKKTTFIVWGALFGLNPENKYDEPWGLPDCEPIDVRDQQTFIDMYGSDLCVGGDFGNDYYCPPLALKLYKEQLKQLSIVPRIPSVREIMKIYKKEELVIR</sequence>
<dbReference type="AlphaFoldDB" id="A0A0G1HHI7"/>
<proteinExistence type="predicted"/>
<evidence type="ECO:0000313" key="2">
    <source>
        <dbReference type="Proteomes" id="UP000034063"/>
    </source>
</evidence>
<evidence type="ECO:0000313" key="1">
    <source>
        <dbReference type="EMBL" id="KKT46370.1"/>
    </source>
</evidence>
<gene>
    <name evidence="1" type="ORF">UW37_C0025G0006</name>
</gene>
<protein>
    <submittedName>
        <fullName evidence="1">Uncharacterized protein</fullName>
    </submittedName>
</protein>
<comment type="caution">
    <text evidence="1">The sequence shown here is derived from an EMBL/GenBank/DDBJ whole genome shotgun (WGS) entry which is preliminary data.</text>
</comment>
<accession>A0A0G1HHI7</accession>
<name>A0A0G1HHI7_9BACT</name>
<dbReference type="EMBL" id="LCIB01000025">
    <property type="protein sequence ID" value="KKT46370.1"/>
    <property type="molecule type" value="Genomic_DNA"/>
</dbReference>
<dbReference type="Proteomes" id="UP000034063">
    <property type="component" value="Unassembled WGS sequence"/>
</dbReference>
<reference evidence="1 2" key="1">
    <citation type="journal article" date="2015" name="Nature">
        <title>rRNA introns, odd ribosomes, and small enigmatic genomes across a large radiation of phyla.</title>
        <authorList>
            <person name="Brown C.T."/>
            <person name="Hug L.A."/>
            <person name="Thomas B.C."/>
            <person name="Sharon I."/>
            <person name="Castelle C.J."/>
            <person name="Singh A."/>
            <person name="Wilkins M.J."/>
            <person name="Williams K.H."/>
            <person name="Banfield J.F."/>
        </authorList>
    </citation>
    <scope>NUCLEOTIDE SEQUENCE [LARGE SCALE GENOMIC DNA]</scope>
</reference>